<evidence type="ECO:0000256" key="1">
    <source>
        <dbReference type="SAM" id="MobiDB-lite"/>
    </source>
</evidence>
<gene>
    <name evidence="3" type="ORF">Bca52824_069117</name>
</gene>
<feature type="domain" description="NTF2" evidence="2">
    <location>
        <begin position="27"/>
        <end position="69"/>
    </location>
</feature>
<accession>A0A8X7Q535</accession>
<evidence type="ECO:0000313" key="4">
    <source>
        <dbReference type="Proteomes" id="UP000886595"/>
    </source>
</evidence>
<evidence type="ECO:0000259" key="2">
    <source>
        <dbReference type="PROSITE" id="PS50177"/>
    </source>
</evidence>
<dbReference type="InterPro" id="IPR018222">
    <property type="entry name" value="Nuclear_transport_factor_2_euk"/>
</dbReference>
<dbReference type="AlphaFoldDB" id="A0A8X7Q535"/>
<feature type="region of interest" description="Disordered" evidence="1">
    <location>
        <begin position="202"/>
        <end position="250"/>
    </location>
</feature>
<evidence type="ECO:0000313" key="3">
    <source>
        <dbReference type="EMBL" id="KAG2262038.1"/>
    </source>
</evidence>
<protein>
    <recommendedName>
        <fullName evidence="2">NTF2 domain-containing protein</fullName>
    </recommendedName>
</protein>
<sequence length="273" mass="30512">MDKKILALGDGVIGARLQLWTHKSLTVVVFPAGDWVSRPKDGVRRTFTQSFFLSPQENGYLVFNDMFLYINEATTVVRSEVFTPNQEEQYLCEKAAPGIVHEALLASREGWKRKLCRCALRDLQQRWWNQRDKKAKPLRPSTNTVVREIRFKSKCVNGNDQDNERGNHRGRSAFGVGTGYRNEGGRGRGSCGGGRGRNDFNGYGSNRGNNNRGGYANRANNDGGGFPRRGRRGSGGGIDANRATKHVDAPRVKEESGVDINLSLYFSSHFHFV</sequence>
<dbReference type="PROSITE" id="PS50177">
    <property type="entry name" value="NTF2_DOMAIN"/>
    <property type="match status" value="1"/>
</dbReference>
<proteinExistence type="predicted"/>
<dbReference type="SUPFAM" id="SSF54427">
    <property type="entry name" value="NTF2-like"/>
    <property type="match status" value="1"/>
</dbReference>
<dbReference type="OrthoDB" id="339151at2759"/>
<feature type="region of interest" description="Disordered" evidence="1">
    <location>
        <begin position="156"/>
        <end position="179"/>
    </location>
</feature>
<dbReference type="Proteomes" id="UP000886595">
    <property type="component" value="Unassembled WGS sequence"/>
</dbReference>
<feature type="compositionally biased region" description="Gly residues" evidence="1">
    <location>
        <begin position="222"/>
        <end position="238"/>
    </location>
</feature>
<comment type="caution">
    <text evidence="3">The sequence shown here is derived from an EMBL/GenBank/DDBJ whole genome shotgun (WGS) entry which is preliminary data.</text>
</comment>
<keyword evidence="4" id="KW-1185">Reference proteome</keyword>
<organism evidence="3 4">
    <name type="scientific">Brassica carinata</name>
    <name type="common">Ethiopian mustard</name>
    <name type="synonym">Abyssinian cabbage</name>
    <dbReference type="NCBI Taxonomy" id="52824"/>
    <lineage>
        <taxon>Eukaryota</taxon>
        <taxon>Viridiplantae</taxon>
        <taxon>Streptophyta</taxon>
        <taxon>Embryophyta</taxon>
        <taxon>Tracheophyta</taxon>
        <taxon>Spermatophyta</taxon>
        <taxon>Magnoliopsida</taxon>
        <taxon>eudicotyledons</taxon>
        <taxon>Gunneridae</taxon>
        <taxon>Pentapetalae</taxon>
        <taxon>rosids</taxon>
        <taxon>malvids</taxon>
        <taxon>Brassicales</taxon>
        <taxon>Brassicaceae</taxon>
        <taxon>Brassiceae</taxon>
        <taxon>Brassica</taxon>
    </lineage>
</organism>
<feature type="compositionally biased region" description="Low complexity" evidence="1">
    <location>
        <begin position="202"/>
        <end position="221"/>
    </location>
</feature>
<name>A0A8X7Q535_BRACI</name>
<dbReference type="EMBL" id="JAAMPC010000014">
    <property type="protein sequence ID" value="KAG2262038.1"/>
    <property type="molecule type" value="Genomic_DNA"/>
</dbReference>
<dbReference type="Gene3D" id="3.10.450.50">
    <property type="match status" value="1"/>
</dbReference>
<dbReference type="Pfam" id="PF02136">
    <property type="entry name" value="NTF2"/>
    <property type="match status" value="1"/>
</dbReference>
<reference evidence="3 4" key="1">
    <citation type="submission" date="2020-02" db="EMBL/GenBank/DDBJ databases">
        <authorList>
            <person name="Ma Q."/>
            <person name="Huang Y."/>
            <person name="Song X."/>
            <person name="Pei D."/>
        </authorList>
    </citation>
    <scope>NUCLEOTIDE SEQUENCE [LARGE SCALE GENOMIC DNA]</scope>
    <source>
        <strain evidence="3">Sxm20200214</strain>
        <tissue evidence="3">Leaf</tissue>
    </source>
</reference>
<dbReference type="InterPro" id="IPR032710">
    <property type="entry name" value="NTF2-like_dom_sf"/>
</dbReference>
<dbReference type="InterPro" id="IPR002075">
    <property type="entry name" value="NTF2_dom"/>
</dbReference>